<keyword evidence="1" id="KW-0472">Membrane</keyword>
<evidence type="ECO:0000313" key="2">
    <source>
        <dbReference type="EMBL" id="SVE26913.1"/>
    </source>
</evidence>
<dbReference type="AlphaFoldDB" id="A0A383C4B4"/>
<dbReference type="PANTHER" id="PTHR37692:SF1">
    <property type="entry name" value="DUF420 DOMAIN-CONTAINING PROTEIN"/>
    <property type="match status" value="1"/>
</dbReference>
<gene>
    <name evidence="2" type="ORF">METZ01_LOCUS479767</name>
</gene>
<feature type="transmembrane region" description="Helical" evidence="1">
    <location>
        <begin position="15"/>
        <end position="35"/>
    </location>
</feature>
<name>A0A383C4B4_9ZZZZ</name>
<sequence length="153" mass="16630">MNEEVVSPEGDNRRAVLVILSLSAVVVAFLFWFIYGRGTSAYEAAAPGWVANLPAVNASLNTLSATFVVAGLLFIKRGLKTQHAAMMIAATVSSVAFLVTYLIYHYFAKHTPFAGEGWIRPAYFFILLSHIVLSVVVVPLIGSTLFFAAGRKF</sequence>
<reference evidence="2" key="1">
    <citation type="submission" date="2018-05" db="EMBL/GenBank/DDBJ databases">
        <authorList>
            <person name="Lanie J.A."/>
            <person name="Ng W.-L."/>
            <person name="Kazmierczak K.M."/>
            <person name="Andrzejewski T.M."/>
            <person name="Davidsen T.M."/>
            <person name="Wayne K.J."/>
            <person name="Tettelin H."/>
            <person name="Glass J.I."/>
            <person name="Rusch D."/>
            <person name="Podicherti R."/>
            <person name="Tsui H.-C.T."/>
            <person name="Winkler M.E."/>
        </authorList>
    </citation>
    <scope>NUCLEOTIDE SEQUENCE</scope>
</reference>
<dbReference type="EMBL" id="UINC01205648">
    <property type="protein sequence ID" value="SVE26913.1"/>
    <property type="molecule type" value="Genomic_DNA"/>
</dbReference>
<organism evidence="2">
    <name type="scientific">marine metagenome</name>
    <dbReference type="NCBI Taxonomy" id="408172"/>
    <lineage>
        <taxon>unclassified sequences</taxon>
        <taxon>metagenomes</taxon>
        <taxon>ecological metagenomes</taxon>
    </lineage>
</organism>
<protein>
    <recommendedName>
        <fullName evidence="3">DUF420 domain-containing protein</fullName>
    </recommendedName>
</protein>
<feature type="transmembrane region" description="Helical" evidence="1">
    <location>
        <begin position="122"/>
        <end position="149"/>
    </location>
</feature>
<feature type="non-terminal residue" evidence="2">
    <location>
        <position position="153"/>
    </location>
</feature>
<proteinExistence type="predicted"/>
<dbReference type="Pfam" id="PF04238">
    <property type="entry name" value="DUF420"/>
    <property type="match status" value="1"/>
</dbReference>
<evidence type="ECO:0008006" key="3">
    <source>
        <dbReference type="Google" id="ProtNLM"/>
    </source>
</evidence>
<dbReference type="PANTHER" id="PTHR37692">
    <property type="entry name" value="HYPOTHETICAL MEMBRANE SPANNING PROTEIN"/>
    <property type="match status" value="1"/>
</dbReference>
<dbReference type="InterPro" id="IPR007352">
    <property type="entry name" value="DUF420"/>
</dbReference>
<keyword evidence="1" id="KW-0812">Transmembrane</keyword>
<evidence type="ECO:0000256" key="1">
    <source>
        <dbReference type="SAM" id="Phobius"/>
    </source>
</evidence>
<accession>A0A383C4B4</accession>
<feature type="transmembrane region" description="Helical" evidence="1">
    <location>
        <begin position="55"/>
        <end position="75"/>
    </location>
</feature>
<keyword evidence="1" id="KW-1133">Transmembrane helix</keyword>
<feature type="transmembrane region" description="Helical" evidence="1">
    <location>
        <begin position="87"/>
        <end position="107"/>
    </location>
</feature>